<dbReference type="GeneID" id="93261977"/>
<gene>
    <name evidence="5" type="primary">artI_2</name>
    <name evidence="5" type="ORF">NCTC10529_00666</name>
</gene>
<dbReference type="KEGG" id="kki:KKKWG1_0488"/>
<reference evidence="5 6" key="1">
    <citation type="submission" date="2018-06" db="EMBL/GenBank/DDBJ databases">
        <authorList>
            <consortium name="Pathogen Informatics"/>
            <person name="Doyle S."/>
        </authorList>
    </citation>
    <scope>NUCLEOTIDE SEQUENCE [LARGE SCALE GENOMIC DNA]</scope>
    <source>
        <strain evidence="5 6">NCTC10529</strain>
    </source>
</reference>
<organism evidence="5 6">
    <name type="scientific">Kingella kingae</name>
    <dbReference type="NCBI Taxonomy" id="504"/>
    <lineage>
        <taxon>Bacteria</taxon>
        <taxon>Pseudomonadati</taxon>
        <taxon>Pseudomonadota</taxon>
        <taxon>Betaproteobacteria</taxon>
        <taxon>Neisseriales</taxon>
        <taxon>Neisseriaceae</taxon>
        <taxon>Kingella</taxon>
    </lineage>
</organism>
<evidence type="ECO:0000256" key="2">
    <source>
        <dbReference type="SAM" id="MobiDB-lite"/>
    </source>
</evidence>
<evidence type="ECO:0000313" key="6">
    <source>
        <dbReference type="Proteomes" id="UP000248598"/>
    </source>
</evidence>
<dbReference type="EMBL" id="LS483426">
    <property type="protein sequence ID" value="SQH24480.1"/>
    <property type="molecule type" value="Genomic_DNA"/>
</dbReference>
<evidence type="ECO:0000259" key="4">
    <source>
        <dbReference type="SMART" id="SM00062"/>
    </source>
</evidence>
<dbReference type="RefSeq" id="WP_003788747.1">
    <property type="nucleotide sequence ID" value="NZ_CP045141.1"/>
</dbReference>
<evidence type="ECO:0000313" key="5">
    <source>
        <dbReference type="EMBL" id="SQH24480.1"/>
    </source>
</evidence>
<dbReference type="AlphaFoldDB" id="A0AAX2J1X4"/>
<dbReference type="SUPFAM" id="SSF53850">
    <property type="entry name" value="Periplasmic binding protein-like II"/>
    <property type="match status" value="1"/>
</dbReference>
<evidence type="ECO:0000256" key="1">
    <source>
        <dbReference type="ARBA" id="ARBA00022729"/>
    </source>
</evidence>
<feature type="chain" id="PRO_5043544861" evidence="3">
    <location>
        <begin position="23"/>
        <end position="295"/>
    </location>
</feature>
<dbReference type="PROSITE" id="PS51257">
    <property type="entry name" value="PROKAR_LIPOPROTEIN"/>
    <property type="match status" value="1"/>
</dbReference>
<protein>
    <submittedName>
        <fullName evidence="5">ABC transporter arginine-binding protein</fullName>
    </submittedName>
</protein>
<feature type="compositionally biased region" description="Low complexity" evidence="2">
    <location>
        <begin position="27"/>
        <end position="42"/>
    </location>
</feature>
<dbReference type="Gene3D" id="3.40.190.10">
    <property type="entry name" value="Periplasmic binding protein-like II"/>
    <property type="match status" value="2"/>
</dbReference>
<dbReference type="PANTHER" id="PTHR35936">
    <property type="entry name" value="MEMBRANE-BOUND LYTIC MUREIN TRANSGLYCOSYLASE F"/>
    <property type="match status" value="1"/>
</dbReference>
<feature type="domain" description="Solute-binding protein family 3/N-terminal" evidence="4">
    <location>
        <begin position="67"/>
        <end position="293"/>
    </location>
</feature>
<keyword evidence="1 3" id="KW-0732">Signal</keyword>
<dbReference type="Proteomes" id="UP000248598">
    <property type="component" value="Chromosome 1"/>
</dbReference>
<proteinExistence type="predicted"/>
<dbReference type="InterPro" id="IPR001638">
    <property type="entry name" value="Solute-binding_3/MltF_N"/>
</dbReference>
<dbReference type="PANTHER" id="PTHR35936:SF35">
    <property type="entry name" value="L-CYSTINE-BINDING PROTEIN TCYJ"/>
    <property type="match status" value="1"/>
</dbReference>
<dbReference type="Pfam" id="PF00497">
    <property type="entry name" value="SBP_bac_3"/>
    <property type="match status" value="1"/>
</dbReference>
<sequence length="295" mass="31777">MQLSTKKILLSSALCLMLSACGGESQTAAPAAPADTKPTAAASSVPATENKNLVDDYVSPLPANAPVINVATTSKTLPFSFSATNGGVVGMDADVIRKIGEAEGFKVQFHKRNWQTLFTDVDEGTYDLAISGISYSDDRAAKYALSDSYATNASVMMFKDEALVSKLKTLGDTAGLRVGTLDGSKHATQIKEAGVAKEILPYKTTFLLFGGLMKNEVDVILQDRLLLQQYVKNNPNEKLHIVAYEADNLPEAQLVMVMKKGNTELQARVNKGLATIKQNGELDKIRDKWLGTNSK</sequence>
<feature type="region of interest" description="Disordered" evidence="2">
    <location>
        <begin position="27"/>
        <end position="46"/>
    </location>
</feature>
<evidence type="ECO:0000256" key="3">
    <source>
        <dbReference type="SAM" id="SignalP"/>
    </source>
</evidence>
<name>A0AAX2J1X4_KINKI</name>
<accession>A0AAX2J1X4</accession>
<feature type="signal peptide" evidence="3">
    <location>
        <begin position="1"/>
        <end position="22"/>
    </location>
</feature>
<dbReference type="SMART" id="SM00062">
    <property type="entry name" value="PBPb"/>
    <property type="match status" value="1"/>
</dbReference>